<name>A0A5C6M4C6_9PLAN</name>
<dbReference type="AlphaFoldDB" id="A0A5C6M4C6"/>
<keyword evidence="5" id="KW-1185">Reference proteome</keyword>
<evidence type="ECO:0000313" key="4">
    <source>
        <dbReference type="EMBL" id="TWW07851.1"/>
    </source>
</evidence>
<protein>
    <recommendedName>
        <fullName evidence="3">Phosphoadenosine phosphosulphate reductase domain-containing protein</fullName>
    </recommendedName>
</protein>
<evidence type="ECO:0000313" key="5">
    <source>
        <dbReference type="Proteomes" id="UP000321083"/>
    </source>
</evidence>
<accession>A0A5C6M4C6</accession>
<evidence type="ECO:0000256" key="1">
    <source>
        <dbReference type="ARBA" id="ARBA00009732"/>
    </source>
</evidence>
<comment type="similarity">
    <text evidence="1">Belongs to the PAPS reductase family. CysH subfamily.</text>
</comment>
<comment type="pathway">
    <text evidence="2">Sulfur metabolism; hydrogen sulfide biosynthesis; sulfite from sulfate.</text>
</comment>
<gene>
    <name evidence="4" type="ORF">E3A20_30190</name>
</gene>
<evidence type="ECO:0000256" key="2">
    <source>
        <dbReference type="ARBA" id="ARBA00024327"/>
    </source>
</evidence>
<dbReference type="GO" id="GO:0019379">
    <property type="term" value="P:sulfate assimilation, phosphoadenylyl sulfate reduction by phosphoadenylyl-sulfate reductase (thioredoxin)"/>
    <property type="evidence" value="ECO:0007669"/>
    <property type="project" value="TreeGrafter"/>
</dbReference>
<dbReference type="GO" id="GO:0004604">
    <property type="term" value="F:phosphoadenylyl-sulfate reductase (thioredoxin) activity"/>
    <property type="evidence" value="ECO:0007669"/>
    <property type="project" value="TreeGrafter"/>
</dbReference>
<dbReference type="GO" id="GO:0005737">
    <property type="term" value="C:cytoplasm"/>
    <property type="evidence" value="ECO:0007669"/>
    <property type="project" value="TreeGrafter"/>
</dbReference>
<dbReference type="InterPro" id="IPR014729">
    <property type="entry name" value="Rossmann-like_a/b/a_fold"/>
</dbReference>
<dbReference type="PANTHER" id="PTHR46509">
    <property type="entry name" value="PHOSPHOADENOSINE PHOSPHOSULFATE REDUCTASE"/>
    <property type="match status" value="1"/>
</dbReference>
<sequence>NEPLDTVRGQYDAMIGSLRRADGGRRGSCPILAVDTRLNLLRINVLANFEDEQMDAYIRTHNVILNPLHKQGYSTIGCNRCTTPVLPGEPKRAGRWRHLGPWSVYCGINPTDLDPLRAPAVDFPQDLIDRILGRSTDFMI</sequence>
<dbReference type="Proteomes" id="UP000321083">
    <property type="component" value="Unassembled WGS sequence"/>
</dbReference>
<feature type="domain" description="Phosphoadenosine phosphosulphate reductase" evidence="3">
    <location>
        <begin position="10"/>
        <end position="84"/>
    </location>
</feature>
<dbReference type="Pfam" id="PF01507">
    <property type="entry name" value="PAPS_reduct"/>
    <property type="match status" value="1"/>
</dbReference>
<dbReference type="InterPro" id="IPR002500">
    <property type="entry name" value="PAPS_reduct_dom"/>
</dbReference>
<reference evidence="4 5" key="2">
    <citation type="submission" date="2019-08" db="EMBL/GenBank/DDBJ databases">
        <authorList>
            <person name="Henke P."/>
        </authorList>
    </citation>
    <scope>NUCLEOTIDE SEQUENCE [LARGE SCALE GENOMIC DNA]</scope>
    <source>
        <strain evidence="4">Phe10_nw2017</strain>
    </source>
</reference>
<dbReference type="PANTHER" id="PTHR46509:SF1">
    <property type="entry name" value="PHOSPHOADENOSINE PHOSPHOSULFATE REDUCTASE"/>
    <property type="match status" value="1"/>
</dbReference>
<reference evidence="4 5" key="1">
    <citation type="submission" date="2019-08" db="EMBL/GenBank/DDBJ databases">
        <title>100 year-old enigma solved: identification of Planctomyces bekefii, the type genus and species of the phylum Planctomycetes.</title>
        <authorList>
            <person name="Svetlana D.N."/>
            <person name="Overmann J."/>
        </authorList>
    </citation>
    <scope>NUCLEOTIDE SEQUENCE [LARGE SCALE GENOMIC DNA]</scope>
    <source>
        <strain evidence="4">Phe10_nw2017</strain>
    </source>
</reference>
<organism evidence="4 5">
    <name type="scientific">Planctomyces bekefii</name>
    <dbReference type="NCBI Taxonomy" id="1653850"/>
    <lineage>
        <taxon>Bacteria</taxon>
        <taxon>Pseudomonadati</taxon>
        <taxon>Planctomycetota</taxon>
        <taxon>Planctomycetia</taxon>
        <taxon>Planctomycetales</taxon>
        <taxon>Planctomycetaceae</taxon>
        <taxon>Planctomyces</taxon>
    </lineage>
</organism>
<dbReference type="SUPFAM" id="SSF52402">
    <property type="entry name" value="Adenine nucleotide alpha hydrolases-like"/>
    <property type="match status" value="1"/>
</dbReference>
<evidence type="ECO:0000259" key="3">
    <source>
        <dbReference type="Pfam" id="PF01507"/>
    </source>
</evidence>
<dbReference type="EMBL" id="SRHE01000982">
    <property type="protein sequence ID" value="TWW07851.1"/>
    <property type="molecule type" value="Genomic_DNA"/>
</dbReference>
<proteinExistence type="inferred from homology"/>
<dbReference type="Gene3D" id="3.40.50.620">
    <property type="entry name" value="HUPs"/>
    <property type="match status" value="1"/>
</dbReference>
<feature type="non-terminal residue" evidence="4">
    <location>
        <position position="1"/>
    </location>
</feature>
<comment type="caution">
    <text evidence="4">The sequence shown here is derived from an EMBL/GenBank/DDBJ whole genome shotgun (WGS) entry which is preliminary data.</text>
</comment>